<dbReference type="EMBL" id="FOMS01000001">
    <property type="protein sequence ID" value="SFD44688.1"/>
    <property type="molecule type" value="Genomic_DNA"/>
</dbReference>
<gene>
    <name evidence="2" type="ORF">SAMN04515678_101119</name>
</gene>
<keyword evidence="1" id="KW-0472">Membrane</keyword>
<keyword evidence="3" id="KW-1185">Reference proteome</keyword>
<feature type="transmembrane region" description="Helical" evidence="1">
    <location>
        <begin position="7"/>
        <end position="27"/>
    </location>
</feature>
<keyword evidence="1" id="KW-1133">Transmembrane helix</keyword>
<dbReference type="AlphaFoldDB" id="A0A1I1SJ61"/>
<evidence type="ECO:0000256" key="1">
    <source>
        <dbReference type="SAM" id="Phobius"/>
    </source>
</evidence>
<organism evidence="2 3">
    <name type="scientific">Roseivivax sediminis</name>
    <dbReference type="NCBI Taxonomy" id="936889"/>
    <lineage>
        <taxon>Bacteria</taxon>
        <taxon>Pseudomonadati</taxon>
        <taxon>Pseudomonadota</taxon>
        <taxon>Alphaproteobacteria</taxon>
        <taxon>Rhodobacterales</taxon>
        <taxon>Roseobacteraceae</taxon>
        <taxon>Roseivivax</taxon>
    </lineage>
</organism>
<evidence type="ECO:0008006" key="4">
    <source>
        <dbReference type="Google" id="ProtNLM"/>
    </source>
</evidence>
<dbReference type="RefSeq" id="WP_149753937.1">
    <property type="nucleotide sequence ID" value="NZ_FOMS01000001.1"/>
</dbReference>
<name>A0A1I1SJ61_9RHOB</name>
<evidence type="ECO:0000313" key="2">
    <source>
        <dbReference type="EMBL" id="SFD44688.1"/>
    </source>
</evidence>
<feature type="transmembrane region" description="Helical" evidence="1">
    <location>
        <begin position="47"/>
        <end position="76"/>
    </location>
</feature>
<dbReference type="Proteomes" id="UP000325289">
    <property type="component" value="Unassembled WGS sequence"/>
</dbReference>
<dbReference type="InterPro" id="IPR025597">
    <property type="entry name" value="DUF4345"/>
</dbReference>
<evidence type="ECO:0000313" key="3">
    <source>
        <dbReference type="Proteomes" id="UP000325289"/>
    </source>
</evidence>
<dbReference type="OrthoDB" id="7859418at2"/>
<protein>
    <recommendedName>
        <fullName evidence="4">DUF4345 domain-containing protein</fullName>
    </recommendedName>
</protein>
<reference evidence="2 3" key="1">
    <citation type="submission" date="2016-10" db="EMBL/GenBank/DDBJ databases">
        <authorList>
            <person name="Varghese N."/>
            <person name="Submissions S."/>
        </authorList>
    </citation>
    <scope>NUCLEOTIDE SEQUENCE [LARGE SCALE GENOMIC DNA]</scope>
    <source>
        <strain evidence="3">YIM D21,KCTC 23444,ACCC 10710</strain>
    </source>
</reference>
<accession>A0A1I1SJ61</accession>
<proteinExistence type="predicted"/>
<dbReference type="Pfam" id="PF14248">
    <property type="entry name" value="DUF4345"/>
    <property type="match status" value="1"/>
</dbReference>
<sequence length="119" mass="11756">MAVVIDVAIAVMTVVLGAVGLVAPRYAAGVLDLVPGDTTMGLSELRASAGGLFVALGCTALLTGSGAVYLGLGIAYAGAAVGRAVSLGLDGPPMPKAAIYFAIEAAFAAWLVATHLRNL</sequence>
<keyword evidence="1" id="KW-0812">Transmembrane</keyword>